<dbReference type="CDD" id="cd04747">
    <property type="entry name" value="OYE_like_5_FMN"/>
    <property type="match status" value="1"/>
</dbReference>
<dbReference type="OrthoDB" id="9772736at2"/>
<accession>A0A1G8LQZ8</accession>
<dbReference type="RefSeq" id="WP_090713625.1">
    <property type="nucleotide sequence ID" value="NZ_CBCSKY010000047.1"/>
</dbReference>
<dbReference type="Proteomes" id="UP000199050">
    <property type="component" value="Unassembled WGS sequence"/>
</dbReference>
<evidence type="ECO:0000313" key="7">
    <source>
        <dbReference type="EMBL" id="SDI57630.1"/>
    </source>
</evidence>
<dbReference type="InterPro" id="IPR013785">
    <property type="entry name" value="Aldolase_TIM"/>
</dbReference>
<evidence type="ECO:0000256" key="2">
    <source>
        <dbReference type="ARBA" id="ARBA00022630"/>
    </source>
</evidence>
<evidence type="ECO:0000256" key="4">
    <source>
        <dbReference type="ARBA" id="ARBA00022857"/>
    </source>
</evidence>
<dbReference type="GO" id="GO:0003959">
    <property type="term" value="F:NADPH dehydrogenase activity"/>
    <property type="evidence" value="ECO:0007669"/>
    <property type="project" value="InterPro"/>
</dbReference>
<dbReference type="Gene3D" id="3.20.20.70">
    <property type="entry name" value="Aldolase class I"/>
    <property type="match status" value="1"/>
</dbReference>
<protein>
    <submittedName>
        <fullName evidence="7">2,4-dienoyl-CoA reductase</fullName>
    </submittedName>
</protein>
<keyword evidence="8" id="KW-1185">Reference proteome</keyword>
<dbReference type="STRING" id="1174501.SAMN05216192_106203"/>
<dbReference type="GO" id="GO:0050661">
    <property type="term" value="F:NADP binding"/>
    <property type="evidence" value="ECO:0007669"/>
    <property type="project" value="InterPro"/>
</dbReference>
<dbReference type="InterPro" id="IPR044152">
    <property type="entry name" value="YqjM-like"/>
</dbReference>
<comment type="cofactor">
    <cofactor evidence="1">
        <name>FMN</name>
        <dbReference type="ChEBI" id="CHEBI:58210"/>
    </cofactor>
</comment>
<dbReference type="InterPro" id="IPR001155">
    <property type="entry name" value="OxRdtase_FMN_N"/>
</dbReference>
<dbReference type="SUPFAM" id="SSF51395">
    <property type="entry name" value="FMN-linked oxidoreductases"/>
    <property type="match status" value="1"/>
</dbReference>
<dbReference type="PANTHER" id="PTHR43303">
    <property type="entry name" value="NADPH DEHYDROGENASE C23G7.10C-RELATED"/>
    <property type="match status" value="1"/>
</dbReference>
<dbReference type="EMBL" id="FNDX01000006">
    <property type="protein sequence ID" value="SDI57630.1"/>
    <property type="molecule type" value="Genomic_DNA"/>
</dbReference>
<gene>
    <name evidence="7" type="ORF">SAMN05216192_106203</name>
</gene>
<sequence length="364" mass="39273">MNTDLLFTPFQAGTLSLDNRIVMAPMTRAFSPEGVPGPDVAAYYRKRAEGGVGLIVTEGTAINHPAAVSHPGIPNFHGEAALEGWAEVVREVHAAGGKIIPQLWHVGMARSIGDLPNADALPVGPSGLSLAGEPVTEPMTKQQIDGIVAAFAQAAADAKRIGFDGIELHGAHGYLIDQFFWEKTNQRTDEYGGDLEARTTFAVEIIDACRRAVGPDFPIVLRFSQWKSGDYSAKLARTPDELARFLTPLSNAGVDIFHCSTRRFWLPEFEGSELNLAGWTKQITGKPVITVGSVGLNSEFTGGAADPHEEDNLDRLVERLEKGEFDLVAVGRALISDPEWPAKVQSGHKEEIIPFTPAATRTLS</sequence>
<dbReference type="GO" id="GO:0010181">
    <property type="term" value="F:FMN binding"/>
    <property type="evidence" value="ECO:0007669"/>
    <property type="project" value="InterPro"/>
</dbReference>
<reference evidence="8" key="1">
    <citation type="submission" date="2016-10" db="EMBL/GenBank/DDBJ databases">
        <authorList>
            <person name="Varghese N."/>
            <person name="Submissions S."/>
        </authorList>
    </citation>
    <scope>NUCLEOTIDE SEQUENCE [LARGE SCALE GENOMIC DNA]</scope>
    <source>
        <strain evidence="8">CGMCC 1.11012</strain>
    </source>
</reference>
<keyword evidence="3" id="KW-0288">FMN</keyword>
<dbReference type="AlphaFoldDB" id="A0A1G8LQZ8"/>
<proteinExistence type="predicted"/>
<evidence type="ECO:0000256" key="1">
    <source>
        <dbReference type="ARBA" id="ARBA00001917"/>
    </source>
</evidence>
<evidence type="ECO:0000256" key="5">
    <source>
        <dbReference type="ARBA" id="ARBA00023002"/>
    </source>
</evidence>
<feature type="domain" description="NADH:flavin oxidoreductase/NADH oxidase N-terminal" evidence="6">
    <location>
        <begin position="6"/>
        <end position="350"/>
    </location>
</feature>
<evidence type="ECO:0000256" key="3">
    <source>
        <dbReference type="ARBA" id="ARBA00022643"/>
    </source>
</evidence>
<dbReference type="FunFam" id="3.20.20.70:FF:000262">
    <property type="entry name" value="NADH:flavin oxidoreductase"/>
    <property type="match status" value="1"/>
</dbReference>
<organism evidence="7 8">
    <name type="scientific">Paenibacillus typhae</name>
    <dbReference type="NCBI Taxonomy" id="1174501"/>
    <lineage>
        <taxon>Bacteria</taxon>
        <taxon>Bacillati</taxon>
        <taxon>Bacillota</taxon>
        <taxon>Bacilli</taxon>
        <taxon>Bacillales</taxon>
        <taxon>Paenibacillaceae</taxon>
        <taxon>Paenibacillus</taxon>
    </lineage>
</organism>
<keyword evidence="2" id="KW-0285">Flavoprotein</keyword>
<evidence type="ECO:0000313" key="8">
    <source>
        <dbReference type="Proteomes" id="UP000199050"/>
    </source>
</evidence>
<evidence type="ECO:0000259" key="6">
    <source>
        <dbReference type="Pfam" id="PF00724"/>
    </source>
</evidence>
<name>A0A1G8LQZ8_9BACL</name>
<dbReference type="PANTHER" id="PTHR43303:SF4">
    <property type="entry name" value="NADPH DEHYDROGENASE C23G7.10C-RELATED"/>
    <property type="match status" value="1"/>
</dbReference>
<dbReference type="Pfam" id="PF00724">
    <property type="entry name" value="Oxidored_FMN"/>
    <property type="match status" value="1"/>
</dbReference>
<keyword evidence="4" id="KW-0521">NADP</keyword>
<keyword evidence="5" id="KW-0560">Oxidoreductase</keyword>